<dbReference type="EMBL" id="UYYB01129918">
    <property type="protein sequence ID" value="VDM84405.1"/>
    <property type="molecule type" value="Genomic_DNA"/>
</dbReference>
<evidence type="ECO:0000313" key="2">
    <source>
        <dbReference type="Proteomes" id="UP000270094"/>
    </source>
</evidence>
<dbReference type="AlphaFoldDB" id="A0A3P7LPT8"/>
<accession>A0A3P7LPT8</accession>
<keyword evidence="2" id="KW-1185">Reference proteome</keyword>
<reference evidence="1 2" key="1">
    <citation type="submission" date="2018-11" db="EMBL/GenBank/DDBJ databases">
        <authorList>
            <consortium name="Pathogen Informatics"/>
        </authorList>
    </citation>
    <scope>NUCLEOTIDE SEQUENCE [LARGE SCALE GENOMIC DNA]</scope>
</reference>
<name>A0A3P7LPT8_STRVU</name>
<protein>
    <submittedName>
        <fullName evidence="1">Uncharacterized protein</fullName>
    </submittedName>
</protein>
<proteinExistence type="predicted"/>
<sequence>MDLGDIQAAIDTLILERGHQSYESWLNRFLSSNITCKNAKVIDGSCMLEFARKTHPAPVCQDFAEKPSDGPIFDKAFKLLGYYISTPANITITMDSYDVETVAERIEKNCKQIEVMGGGQIQYTVVK</sequence>
<dbReference type="OrthoDB" id="193905at2759"/>
<organism evidence="1 2">
    <name type="scientific">Strongylus vulgaris</name>
    <name type="common">Blood worm</name>
    <dbReference type="NCBI Taxonomy" id="40348"/>
    <lineage>
        <taxon>Eukaryota</taxon>
        <taxon>Metazoa</taxon>
        <taxon>Ecdysozoa</taxon>
        <taxon>Nematoda</taxon>
        <taxon>Chromadorea</taxon>
        <taxon>Rhabditida</taxon>
        <taxon>Rhabditina</taxon>
        <taxon>Rhabditomorpha</taxon>
        <taxon>Strongyloidea</taxon>
        <taxon>Strongylidae</taxon>
        <taxon>Strongylus</taxon>
    </lineage>
</organism>
<dbReference type="Proteomes" id="UP000270094">
    <property type="component" value="Unassembled WGS sequence"/>
</dbReference>
<evidence type="ECO:0000313" key="1">
    <source>
        <dbReference type="EMBL" id="VDM84405.1"/>
    </source>
</evidence>
<gene>
    <name evidence="1" type="ORF">SVUK_LOCUS19403</name>
</gene>